<protein>
    <submittedName>
        <fullName evidence="2">Uncharacterized protein</fullName>
    </submittedName>
</protein>
<sequence>MKKSNFPRILLFFFSLAAEQGAQATDNTHPLEKR</sequence>
<evidence type="ECO:0000313" key="2">
    <source>
        <dbReference type="EMBL" id="GKV11655.1"/>
    </source>
</evidence>
<reference evidence="2 3" key="1">
    <citation type="journal article" date="2021" name="Commun. Biol.">
        <title>The genome of Shorea leprosula (Dipterocarpaceae) highlights the ecological relevance of drought in aseasonal tropical rainforests.</title>
        <authorList>
            <person name="Ng K.K.S."/>
            <person name="Kobayashi M.J."/>
            <person name="Fawcett J.A."/>
            <person name="Hatakeyama M."/>
            <person name="Paape T."/>
            <person name="Ng C.H."/>
            <person name="Ang C.C."/>
            <person name="Tnah L.H."/>
            <person name="Lee C.T."/>
            <person name="Nishiyama T."/>
            <person name="Sese J."/>
            <person name="O'Brien M.J."/>
            <person name="Copetti D."/>
            <person name="Mohd Noor M.I."/>
            <person name="Ong R.C."/>
            <person name="Putra M."/>
            <person name="Sireger I.Z."/>
            <person name="Indrioko S."/>
            <person name="Kosugi Y."/>
            <person name="Izuno A."/>
            <person name="Isagi Y."/>
            <person name="Lee S.L."/>
            <person name="Shimizu K.K."/>
        </authorList>
    </citation>
    <scope>NUCLEOTIDE SEQUENCE [LARGE SCALE GENOMIC DNA]</scope>
    <source>
        <strain evidence="2">214</strain>
    </source>
</reference>
<evidence type="ECO:0000256" key="1">
    <source>
        <dbReference type="SAM" id="SignalP"/>
    </source>
</evidence>
<keyword evidence="3" id="KW-1185">Reference proteome</keyword>
<feature type="chain" id="PRO_5043551503" evidence="1">
    <location>
        <begin position="25"/>
        <end position="34"/>
    </location>
</feature>
<keyword evidence="1" id="KW-0732">Signal</keyword>
<accession>A0AAV5JLJ0</accession>
<name>A0AAV5JLJ0_9ROSI</name>
<evidence type="ECO:0000313" key="3">
    <source>
        <dbReference type="Proteomes" id="UP001054252"/>
    </source>
</evidence>
<gene>
    <name evidence="2" type="ORF">SLEP1_g22895</name>
</gene>
<organism evidence="2 3">
    <name type="scientific">Rubroshorea leprosula</name>
    <dbReference type="NCBI Taxonomy" id="152421"/>
    <lineage>
        <taxon>Eukaryota</taxon>
        <taxon>Viridiplantae</taxon>
        <taxon>Streptophyta</taxon>
        <taxon>Embryophyta</taxon>
        <taxon>Tracheophyta</taxon>
        <taxon>Spermatophyta</taxon>
        <taxon>Magnoliopsida</taxon>
        <taxon>eudicotyledons</taxon>
        <taxon>Gunneridae</taxon>
        <taxon>Pentapetalae</taxon>
        <taxon>rosids</taxon>
        <taxon>malvids</taxon>
        <taxon>Malvales</taxon>
        <taxon>Dipterocarpaceae</taxon>
        <taxon>Rubroshorea</taxon>
    </lineage>
</organism>
<dbReference type="AlphaFoldDB" id="A0AAV5JLJ0"/>
<feature type="signal peptide" evidence="1">
    <location>
        <begin position="1"/>
        <end position="24"/>
    </location>
</feature>
<dbReference type="Proteomes" id="UP001054252">
    <property type="component" value="Unassembled WGS sequence"/>
</dbReference>
<dbReference type="EMBL" id="BPVZ01000034">
    <property type="protein sequence ID" value="GKV11655.1"/>
    <property type="molecule type" value="Genomic_DNA"/>
</dbReference>
<proteinExistence type="predicted"/>
<comment type="caution">
    <text evidence="2">The sequence shown here is derived from an EMBL/GenBank/DDBJ whole genome shotgun (WGS) entry which is preliminary data.</text>
</comment>